<dbReference type="VEuPathDB" id="FungiDB:sscle_05g048090"/>
<dbReference type="KEGG" id="ssl:SS1G_05675"/>
<dbReference type="Proteomes" id="UP000177798">
    <property type="component" value="Chromosome 5"/>
</dbReference>
<dbReference type="AlphaFoldDB" id="A0A1D9Q579"/>
<keyword evidence="3 7" id="KW-1133">Transmembrane helix</keyword>
<dbReference type="InterPro" id="IPR052337">
    <property type="entry name" value="SAT4-like"/>
</dbReference>
<dbReference type="OrthoDB" id="5429740at2759"/>
<name>A0A1D9Q579_SCLS1</name>
<feature type="transmembrane region" description="Helical" evidence="7">
    <location>
        <begin position="12"/>
        <end position="30"/>
    </location>
</feature>
<comment type="subcellular location">
    <subcellularLocation>
        <location evidence="1">Membrane</location>
        <topology evidence="1">Multi-pass membrane protein</topology>
    </subcellularLocation>
</comment>
<evidence type="ECO:0000256" key="6">
    <source>
        <dbReference type="SAM" id="MobiDB-lite"/>
    </source>
</evidence>
<evidence type="ECO:0000313" key="9">
    <source>
        <dbReference type="EMBL" id="APA10039.1"/>
    </source>
</evidence>
<evidence type="ECO:0000256" key="5">
    <source>
        <dbReference type="ARBA" id="ARBA00038359"/>
    </source>
</evidence>
<dbReference type="PANTHER" id="PTHR33048:SF155">
    <property type="entry name" value="INTEGRAL MEMBRANE PROTEIN"/>
    <property type="match status" value="1"/>
</dbReference>
<evidence type="ECO:0000256" key="3">
    <source>
        <dbReference type="ARBA" id="ARBA00022989"/>
    </source>
</evidence>
<evidence type="ECO:0000256" key="4">
    <source>
        <dbReference type="ARBA" id="ARBA00023136"/>
    </source>
</evidence>
<feature type="domain" description="Rhodopsin" evidence="8">
    <location>
        <begin position="30"/>
        <end position="272"/>
    </location>
</feature>
<proteinExistence type="inferred from homology"/>
<accession>A0A1D9Q579</accession>
<dbReference type="EMBL" id="CP017818">
    <property type="protein sequence ID" value="APA10039.1"/>
    <property type="molecule type" value="Genomic_DNA"/>
</dbReference>
<organism evidence="9 10">
    <name type="scientific">Sclerotinia sclerotiorum (strain ATCC 18683 / 1980 / Ss-1)</name>
    <name type="common">White mold</name>
    <name type="synonym">Whetzelinia sclerotiorum</name>
    <dbReference type="NCBI Taxonomy" id="665079"/>
    <lineage>
        <taxon>Eukaryota</taxon>
        <taxon>Fungi</taxon>
        <taxon>Dikarya</taxon>
        <taxon>Ascomycota</taxon>
        <taxon>Pezizomycotina</taxon>
        <taxon>Leotiomycetes</taxon>
        <taxon>Helotiales</taxon>
        <taxon>Sclerotiniaceae</taxon>
        <taxon>Sclerotinia</taxon>
    </lineage>
</organism>
<sequence length="368" mass="39866">MAYGGDVNRGPFLTTINWVFNGIALVAVLLRLASHHWRESQGWKKDDAFIILAMAANLARAIYVDVTISHGLGRHLEVLLEENPSGAVALLRLMVILQAIGLWTFTLPKLPVVALLVNIFGRNSKRLAIILYTAVGALIVLVFIITITTFVQCTPVSANWTQKGKCWNKNINVDLGYLAGSYSAFLDFAFALYPVLQVSKLQMERSRKILLAGSLSLGFLAGIITAYKLSTISSITNVADPTWATVPLEVWNSVEGTALILAASIPLTRPLILSFFQGIQALTSRMGGSSASGTAKSSKNSHGRSINRSSNHQRLDSNGVSNSTDDILLHEGSVFENCSNIEAGKHRQSGPGIYKTVDILVKTKTLST</sequence>
<dbReference type="OMA" id="AITINWV"/>
<evidence type="ECO:0000259" key="8">
    <source>
        <dbReference type="Pfam" id="PF20684"/>
    </source>
</evidence>
<feature type="transmembrane region" description="Helical" evidence="7">
    <location>
        <begin position="175"/>
        <end position="196"/>
    </location>
</feature>
<protein>
    <recommendedName>
        <fullName evidence="8">Rhodopsin domain-containing protein</fullName>
    </recommendedName>
</protein>
<feature type="transmembrane region" description="Helical" evidence="7">
    <location>
        <begin position="129"/>
        <end position="151"/>
    </location>
</feature>
<feature type="compositionally biased region" description="Polar residues" evidence="6">
    <location>
        <begin position="303"/>
        <end position="322"/>
    </location>
</feature>
<keyword evidence="4 7" id="KW-0472">Membrane</keyword>
<keyword evidence="2 7" id="KW-0812">Transmembrane</keyword>
<evidence type="ECO:0000256" key="1">
    <source>
        <dbReference type="ARBA" id="ARBA00004141"/>
    </source>
</evidence>
<dbReference type="RefSeq" id="XP_001592754.1">
    <property type="nucleotide sequence ID" value="XM_001592704.1"/>
</dbReference>
<dbReference type="InterPro" id="IPR049326">
    <property type="entry name" value="Rhodopsin_dom_fungi"/>
</dbReference>
<feature type="compositionally biased region" description="Low complexity" evidence="6">
    <location>
        <begin position="287"/>
        <end position="300"/>
    </location>
</feature>
<feature type="transmembrane region" description="Helical" evidence="7">
    <location>
        <begin position="93"/>
        <end position="117"/>
    </location>
</feature>
<reference evidence="10" key="1">
    <citation type="journal article" date="2017" name="Genome Biol. Evol.">
        <title>The complete genome sequence of the phytopathogenic fungus Sclerotinia sclerotiorum reveals insights into the genome architecture of broad host range pathogens.</title>
        <authorList>
            <person name="Derbyshire M."/>
            <person name="Denton-Giles M."/>
            <person name="Hegedus D."/>
            <person name="Seifbarghy S."/>
            <person name="Rollins J."/>
            <person name="van Kan J."/>
            <person name="Seidl M.F."/>
            <person name="Faino L."/>
            <person name="Mbengue M."/>
            <person name="Navaud O."/>
            <person name="Raffaele S."/>
            <person name="Hammond-Kosack K."/>
            <person name="Heard S."/>
            <person name="Oliver R."/>
        </authorList>
    </citation>
    <scope>NUCLEOTIDE SEQUENCE [LARGE SCALE GENOMIC DNA]</scope>
    <source>
        <strain evidence="10">ATCC 18683 / 1980 / Ss-1</strain>
    </source>
</reference>
<dbReference type="GO" id="GO:0016020">
    <property type="term" value="C:membrane"/>
    <property type="evidence" value="ECO:0007669"/>
    <property type="project" value="UniProtKB-SubCell"/>
</dbReference>
<dbReference type="Pfam" id="PF20684">
    <property type="entry name" value="Fung_rhodopsin"/>
    <property type="match status" value="1"/>
</dbReference>
<evidence type="ECO:0000256" key="2">
    <source>
        <dbReference type="ARBA" id="ARBA00022692"/>
    </source>
</evidence>
<evidence type="ECO:0000256" key="7">
    <source>
        <dbReference type="SAM" id="Phobius"/>
    </source>
</evidence>
<dbReference type="PANTHER" id="PTHR33048">
    <property type="entry name" value="PTH11-LIKE INTEGRAL MEMBRANE PROTEIN (AFU_ORTHOLOGUE AFUA_5G11245)"/>
    <property type="match status" value="1"/>
</dbReference>
<feature type="transmembrane region" description="Helical" evidence="7">
    <location>
        <begin position="208"/>
        <end position="227"/>
    </location>
</feature>
<comment type="similarity">
    <text evidence="5">Belongs to the SAT4 family.</text>
</comment>
<feature type="region of interest" description="Disordered" evidence="6">
    <location>
        <begin position="287"/>
        <end position="322"/>
    </location>
</feature>
<feature type="transmembrane region" description="Helical" evidence="7">
    <location>
        <begin position="50"/>
        <end position="73"/>
    </location>
</feature>
<evidence type="ECO:0000313" key="10">
    <source>
        <dbReference type="Proteomes" id="UP000177798"/>
    </source>
</evidence>
<gene>
    <name evidence="9" type="ORF">sscle_05g048090</name>
</gene>